<keyword evidence="5 7" id="KW-0472">Membrane</keyword>
<dbReference type="GO" id="GO:0015297">
    <property type="term" value="F:antiporter activity"/>
    <property type="evidence" value="ECO:0007669"/>
    <property type="project" value="InterPro"/>
</dbReference>
<keyword evidence="9" id="KW-1185">Reference proteome</keyword>
<evidence type="ECO:0000256" key="7">
    <source>
        <dbReference type="SAM" id="Phobius"/>
    </source>
</evidence>
<comment type="similarity">
    <text evidence="2">Belongs to the multi antimicrobial extrusion (MATE) (TC 2.A.66.1) family.</text>
</comment>
<feature type="transmembrane region" description="Helical" evidence="7">
    <location>
        <begin position="597"/>
        <end position="617"/>
    </location>
</feature>
<evidence type="ECO:0000256" key="5">
    <source>
        <dbReference type="ARBA" id="ARBA00023136"/>
    </source>
</evidence>
<reference evidence="9" key="2">
    <citation type="submission" date="2012-08" db="EMBL/GenBank/DDBJ databases">
        <title>Genome sequence of Kazachstania naganishii.</title>
        <authorList>
            <person name="Gordon J.L."/>
            <person name="Armisen D."/>
            <person name="Proux-Wera E."/>
            <person name="OhEigeartaigh S.S."/>
            <person name="Byrne K.P."/>
            <person name="Wolfe K.H."/>
        </authorList>
    </citation>
    <scope>NUCLEOTIDE SEQUENCE [LARGE SCALE GENOMIC DNA]</scope>
    <source>
        <strain evidence="9">ATCC MYA-139 / BCRC 22969 / CBS 8797 / CCRC 22969 / KCTC 17520 / NBRC 10181 / NCYC 3082</strain>
    </source>
</reference>
<gene>
    <name evidence="8" type="primary">KNAG0B04960</name>
    <name evidence="8" type="ordered locus">KNAG_0B04960</name>
</gene>
<evidence type="ECO:0000313" key="9">
    <source>
        <dbReference type="Proteomes" id="UP000006310"/>
    </source>
</evidence>
<dbReference type="HOGENOM" id="CLU_012893_1_2_1"/>
<sequence>MPKQFSHTTSARRSSVIYSSSVGKGGLFTPADFIPGEESERVFNELEAEEDARLARVQEDLEAGVLDETAVQEEEEQQEEEPRYQSLMGENNELIRPASLQTRRVSGGVRGASAPPQSSQGYGAIPGGGAGGRPQSRRRRSSSYNKILLDEERDLLIDNKLLKKSHRLSKSQLLMDEFYSNVEGLEGGDDEDDLVVNVWEEALEQGKEISTSYKREAQVISFNALPLIFTFVLQNSLSLASIFSVSHLGTKELGGVTLGSMTANITGLAAIQGLCTCLDTLCSQAYGAKNYHLVGLLVQRCAAITIIAFIPVLYIWWFWSESILALMIPERELCHLAAQYLKVTAFGVPGFILFECGKRFLQCQGIFHASTIVLFVCAPLNALMNYLFVWNKFIGIGYLGAPLSVAINYWLMATGLLVYTVFTKHAETPLKCWTGFIKRHQVFKNWEKMLNLALPGIIMVEAEFLGFEILTIFASHISTAALGAQSIVATIASFAYQVPFSISVSTSTRVANLVGASLYKSCVVSCKISLLLSFACSSFNIFIIYYFRHGLAAMFSSEQDVVELVVSTLPLLSFMQLFDAFNASTAGCLRGQGRQKIGGYINLFAFYCVGVPMAYFLTFHRGFGIAGLWLGIICALIIMSMCQGYAVFHGDWGRIMHAAKVRNAEGGN</sequence>
<feature type="transmembrane region" description="Helical" evidence="7">
    <location>
        <begin position="366"/>
        <end position="390"/>
    </location>
</feature>
<reference evidence="8 9" key="1">
    <citation type="journal article" date="2011" name="Proc. Natl. Acad. Sci. U.S.A.">
        <title>Evolutionary erosion of yeast sex chromosomes by mating-type switching accidents.</title>
        <authorList>
            <person name="Gordon J.L."/>
            <person name="Armisen D."/>
            <person name="Proux-Wera E."/>
            <person name="Oheigeartaigh S.S."/>
            <person name="Byrne K.P."/>
            <person name="Wolfe K.H."/>
        </authorList>
    </citation>
    <scope>NUCLEOTIDE SEQUENCE [LARGE SCALE GENOMIC DNA]</scope>
    <source>
        <strain evidence="9">ATCC MYA-139 / BCRC 22969 / CBS 8797 / CCRC 22969 / KCTC 17520 / NBRC 10181 / NCYC 3082</strain>
    </source>
</reference>
<dbReference type="OrthoDB" id="2126698at2759"/>
<dbReference type="GO" id="GO:0016020">
    <property type="term" value="C:membrane"/>
    <property type="evidence" value="ECO:0007669"/>
    <property type="project" value="UniProtKB-SubCell"/>
</dbReference>
<evidence type="ECO:0000256" key="6">
    <source>
        <dbReference type="SAM" id="MobiDB-lite"/>
    </source>
</evidence>
<comment type="subcellular location">
    <subcellularLocation>
        <location evidence="1">Membrane</location>
        <topology evidence="1">Multi-pass membrane protein</topology>
    </subcellularLocation>
</comment>
<dbReference type="RefSeq" id="XP_022463176.1">
    <property type="nucleotide sequence ID" value="XM_022606485.1"/>
</dbReference>
<dbReference type="GO" id="GO:0006556">
    <property type="term" value="P:S-adenosylmethionine biosynthetic process"/>
    <property type="evidence" value="ECO:0007669"/>
    <property type="project" value="EnsemblFungi"/>
</dbReference>
<feature type="transmembrane region" description="Helical" evidence="7">
    <location>
        <begin position="567"/>
        <end position="585"/>
    </location>
</feature>
<dbReference type="KEGG" id="kng:KNAG_0B04960"/>
<dbReference type="InterPro" id="IPR045069">
    <property type="entry name" value="MATE_euk"/>
</dbReference>
<dbReference type="AlphaFoldDB" id="J7R290"/>
<keyword evidence="3 7" id="KW-0812">Transmembrane</keyword>
<evidence type="ECO:0008006" key="10">
    <source>
        <dbReference type="Google" id="ProtNLM"/>
    </source>
</evidence>
<dbReference type="GO" id="GO:0042910">
    <property type="term" value="F:xenobiotic transmembrane transporter activity"/>
    <property type="evidence" value="ECO:0007669"/>
    <property type="project" value="InterPro"/>
</dbReference>
<dbReference type="InterPro" id="IPR002528">
    <property type="entry name" value="MATE_fam"/>
</dbReference>
<accession>J7R290</accession>
<feature type="compositionally biased region" description="Acidic residues" evidence="6">
    <location>
        <begin position="70"/>
        <end position="79"/>
    </location>
</feature>
<feature type="region of interest" description="Disordered" evidence="6">
    <location>
        <begin position="67"/>
        <end position="89"/>
    </location>
</feature>
<dbReference type="OMA" id="WFFVWKL"/>
<dbReference type="Proteomes" id="UP000006310">
    <property type="component" value="Chromosome 2"/>
</dbReference>
<feature type="transmembrane region" description="Helical" evidence="7">
    <location>
        <begin position="224"/>
        <end position="243"/>
    </location>
</feature>
<name>J7R290_HUIN7</name>
<keyword evidence="4 7" id="KW-1133">Transmembrane helix</keyword>
<dbReference type="STRING" id="1071383.J7R290"/>
<evidence type="ECO:0000256" key="3">
    <source>
        <dbReference type="ARBA" id="ARBA00022692"/>
    </source>
</evidence>
<protein>
    <recommendedName>
        <fullName evidence="10">MATE efflux family protein</fullName>
    </recommendedName>
</protein>
<feature type="transmembrane region" description="Helical" evidence="7">
    <location>
        <begin position="293"/>
        <end position="317"/>
    </location>
</feature>
<evidence type="ECO:0000256" key="1">
    <source>
        <dbReference type="ARBA" id="ARBA00004141"/>
    </source>
</evidence>
<feature type="transmembrane region" description="Helical" evidence="7">
    <location>
        <begin position="623"/>
        <end position="648"/>
    </location>
</feature>
<dbReference type="GO" id="GO:1990961">
    <property type="term" value="P:xenobiotic detoxification by transmembrane export across the plasma membrane"/>
    <property type="evidence" value="ECO:0007669"/>
    <property type="project" value="InterPro"/>
</dbReference>
<evidence type="ECO:0000256" key="2">
    <source>
        <dbReference type="ARBA" id="ARBA00010199"/>
    </source>
</evidence>
<dbReference type="Pfam" id="PF01554">
    <property type="entry name" value="MatE"/>
    <property type="match status" value="2"/>
</dbReference>
<evidence type="ECO:0000256" key="4">
    <source>
        <dbReference type="ARBA" id="ARBA00022989"/>
    </source>
</evidence>
<evidence type="ECO:0000313" key="8">
    <source>
        <dbReference type="EMBL" id="CCK68930.1"/>
    </source>
</evidence>
<dbReference type="PANTHER" id="PTHR11206">
    <property type="entry name" value="MULTIDRUG RESISTANCE PROTEIN"/>
    <property type="match status" value="1"/>
</dbReference>
<feature type="transmembrane region" description="Helical" evidence="7">
    <location>
        <begin position="337"/>
        <end position="354"/>
    </location>
</feature>
<organism evidence="8 9">
    <name type="scientific">Huiozyma naganishii (strain ATCC MYA-139 / BCRC 22969 / CBS 8797 / KCTC 17520 / NBRC 10181 / NCYC 3082 / Yp74L-3)</name>
    <name type="common">Yeast</name>
    <name type="synonym">Kazachstania naganishii</name>
    <dbReference type="NCBI Taxonomy" id="1071383"/>
    <lineage>
        <taxon>Eukaryota</taxon>
        <taxon>Fungi</taxon>
        <taxon>Dikarya</taxon>
        <taxon>Ascomycota</taxon>
        <taxon>Saccharomycotina</taxon>
        <taxon>Saccharomycetes</taxon>
        <taxon>Saccharomycetales</taxon>
        <taxon>Saccharomycetaceae</taxon>
        <taxon>Huiozyma</taxon>
    </lineage>
</organism>
<feature type="transmembrane region" description="Helical" evidence="7">
    <location>
        <begin position="396"/>
        <end position="422"/>
    </location>
</feature>
<proteinExistence type="inferred from homology"/>
<dbReference type="CDD" id="cd13132">
    <property type="entry name" value="MATE_eukaryotic"/>
    <property type="match status" value="1"/>
</dbReference>
<dbReference type="eggNOG" id="KOG1347">
    <property type="taxonomic scope" value="Eukaryota"/>
</dbReference>
<dbReference type="EMBL" id="HE978315">
    <property type="protein sequence ID" value="CCK68930.1"/>
    <property type="molecule type" value="Genomic_DNA"/>
</dbReference>
<feature type="transmembrane region" description="Helical" evidence="7">
    <location>
        <begin position="528"/>
        <end position="547"/>
    </location>
</feature>
<dbReference type="GeneID" id="34524580"/>
<feature type="transmembrane region" description="Helical" evidence="7">
    <location>
        <begin position="263"/>
        <end position="281"/>
    </location>
</feature>
<feature type="region of interest" description="Disordered" evidence="6">
    <location>
        <begin position="105"/>
        <end position="144"/>
    </location>
</feature>
<dbReference type="NCBIfam" id="TIGR00797">
    <property type="entry name" value="matE"/>
    <property type="match status" value="1"/>
</dbReference>